<gene>
    <name evidence="1" type="ORF">GOP47_0005010</name>
</gene>
<dbReference type="Proteomes" id="UP000886520">
    <property type="component" value="Chromosome 5"/>
</dbReference>
<reference evidence="1 2" key="1">
    <citation type="submission" date="2021-01" db="EMBL/GenBank/DDBJ databases">
        <title>Adiantum capillus-veneris genome.</title>
        <authorList>
            <person name="Fang Y."/>
            <person name="Liao Q."/>
        </authorList>
    </citation>
    <scope>NUCLEOTIDE SEQUENCE [LARGE SCALE GENOMIC DNA]</scope>
    <source>
        <strain evidence="1">H3</strain>
        <tissue evidence="1">Leaf</tissue>
    </source>
</reference>
<name>A0A9D4V4C5_ADICA</name>
<protein>
    <submittedName>
        <fullName evidence="1">Uncharacterized protein</fullName>
    </submittedName>
</protein>
<keyword evidence="2" id="KW-1185">Reference proteome</keyword>
<evidence type="ECO:0000313" key="2">
    <source>
        <dbReference type="Proteomes" id="UP000886520"/>
    </source>
</evidence>
<sequence length="102" mass="12174">MITPQHARKTRVWEETRDDMVEFVVLVLRKNQHLKFCNRRFKMLYKALQGNYTQHMKRVVAAEIRIVVAAARLDYELSLAYRAWHPMWINSMERASTPGNLK</sequence>
<organism evidence="1 2">
    <name type="scientific">Adiantum capillus-veneris</name>
    <name type="common">Maidenhair fern</name>
    <dbReference type="NCBI Taxonomy" id="13818"/>
    <lineage>
        <taxon>Eukaryota</taxon>
        <taxon>Viridiplantae</taxon>
        <taxon>Streptophyta</taxon>
        <taxon>Embryophyta</taxon>
        <taxon>Tracheophyta</taxon>
        <taxon>Polypodiopsida</taxon>
        <taxon>Polypodiidae</taxon>
        <taxon>Polypodiales</taxon>
        <taxon>Pteridineae</taxon>
        <taxon>Pteridaceae</taxon>
        <taxon>Vittarioideae</taxon>
        <taxon>Adiantum</taxon>
    </lineage>
</organism>
<proteinExistence type="predicted"/>
<evidence type="ECO:0000313" key="1">
    <source>
        <dbReference type="EMBL" id="KAI5079531.1"/>
    </source>
</evidence>
<comment type="caution">
    <text evidence="1">The sequence shown here is derived from an EMBL/GenBank/DDBJ whole genome shotgun (WGS) entry which is preliminary data.</text>
</comment>
<dbReference type="EMBL" id="JABFUD020000005">
    <property type="protein sequence ID" value="KAI5079531.1"/>
    <property type="molecule type" value="Genomic_DNA"/>
</dbReference>
<dbReference type="AlphaFoldDB" id="A0A9D4V4C5"/>
<accession>A0A9D4V4C5</accession>